<dbReference type="GO" id="GO:0005886">
    <property type="term" value="C:plasma membrane"/>
    <property type="evidence" value="ECO:0007669"/>
    <property type="project" value="UniProtKB-SubCell"/>
</dbReference>
<dbReference type="EMBL" id="SJTG01000002">
    <property type="protein sequence ID" value="TCI10946.1"/>
    <property type="molecule type" value="Genomic_DNA"/>
</dbReference>
<evidence type="ECO:0008006" key="9">
    <source>
        <dbReference type="Google" id="ProtNLM"/>
    </source>
</evidence>
<evidence type="ECO:0000256" key="1">
    <source>
        <dbReference type="ARBA" id="ARBA00004651"/>
    </source>
</evidence>
<dbReference type="Proteomes" id="UP000291822">
    <property type="component" value="Unassembled WGS sequence"/>
</dbReference>
<sequence length="316" mass="33475">MPLPVRRGWRRMARATLTAAALAALLLAAWQYRAPIWHVVTSTNPWLLALSTLLALLSNYLTGMPFQSFLKQSGIEIQARISCYLQLVVQVTKYIPGNIWGALLQAQLIGSTRVGSLFLAGIDTSVFFMMTVGSTGLGLLVYCHSAALGCLVACAGWLFSAAIASSAWLARLVSRTARVFGKELSATPSDSSFREVGRLFMWAAIHSMIMLASIFALLIATTGYGGNDLIVGAASICLAWVAGTIAIVVPSGLGVREVAFVYLASKLGVSADVKSLAAIAIIARVTLTLPDMLAAAIVAIVEARSALSKGLRSRTL</sequence>
<evidence type="ECO:0000313" key="8">
    <source>
        <dbReference type="Proteomes" id="UP000291822"/>
    </source>
</evidence>
<gene>
    <name evidence="7" type="ORF">EZM97_19150</name>
</gene>
<feature type="transmembrane region" description="Helical" evidence="6">
    <location>
        <begin position="276"/>
        <end position="301"/>
    </location>
</feature>
<keyword evidence="2" id="KW-1003">Cell membrane</keyword>
<feature type="transmembrane region" description="Helical" evidence="6">
    <location>
        <begin position="230"/>
        <end position="255"/>
    </location>
</feature>
<comment type="caution">
    <text evidence="7">The sequence shown here is derived from an EMBL/GenBank/DDBJ whole genome shotgun (WGS) entry which is preliminary data.</text>
</comment>
<feature type="transmembrane region" description="Helical" evidence="6">
    <location>
        <begin position="146"/>
        <end position="170"/>
    </location>
</feature>
<keyword evidence="8" id="KW-1185">Reference proteome</keyword>
<keyword evidence="3 6" id="KW-0812">Transmembrane</keyword>
<evidence type="ECO:0000256" key="2">
    <source>
        <dbReference type="ARBA" id="ARBA00022475"/>
    </source>
</evidence>
<evidence type="ECO:0000256" key="6">
    <source>
        <dbReference type="SAM" id="Phobius"/>
    </source>
</evidence>
<name>A0A4R0YQ20_9GAMM</name>
<evidence type="ECO:0000256" key="3">
    <source>
        <dbReference type="ARBA" id="ARBA00022692"/>
    </source>
</evidence>
<evidence type="ECO:0000256" key="5">
    <source>
        <dbReference type="ARBA" id="ARBA00023136"/>
    </source>
</evidence>
<organism evidence="7 8">
    <name type="scientific">Dyella soli</name>
    <dbReference type="NCBI Taxonomy" id="522319"/>
    <lineage>
        <taxon>Bacteria</taxon>
        <taxon>Pseudomonadati</taxon>
        <taxon>Pseudomonadota</taxon>
        <taxon>Gammaproteobacteria</taxon>
        <taxon>Lysobacterales</taxon>
        <taxon>Rhodanobacteraceae</taxon>
        <taxon>Dyella</taxon>
    </lineage>
</organism>
<accession>A0A4R0YQ20</accession>
<feature type="transmembrane region" description="Helical" evidence="6">
    <location>
        <begin position="43"/>
        <end position="62"/>
    </location>
</feature>
<dbReference type="InterPro" id="IPR022791">
    <property type="entry name" value="L-PG_synthase/AglD"/>
</dbReference>
<dbReference type="Pfam" id="PF03706">
    <property type="entry name" value="LPG_synthase_TM"/>
    <property type="match status" value="1"/>
</dbReference>
<feature type="transmembrane region" description="Helical" evidence="6">
    <location>
        <begin position="199"/>
        <end position="224"/>
    </location>
</feature>
<evidence type="ECO:0000313" key="7">
    <source>
        <dbReference type="EMBL" id="TCI10946.1"/>
    </source>
</evidence>
<keyword evidence="5 6" id="KW-0472">Membrane</keyword>
<proteinExistence type="predicted"/>
<reference evidence="7 8" key="1">
    <citation type="submission" date="2019-02" db="EMBL/GenBank/DDBJ databases">
        <title>Dyella amyloliquefaciens sp. nov., isolated from forest soil.</title>
        <authorList>
            <person name="Gao Z.-H."/>
            <person name="Qiu L.-H."/>
        </authorList>
    </citation>
    <scope>NUCLEOTIDE SEQUENCE [LARGE SCALE GENOMIC DNA]</scope>
    <source>
        <strain evidence="7 8">KACC 12747</strain>
    </source>
</reference>
<comment type="subcellular location">
    <subcellularLocation>
        <location evidence="1">Cell membrane</location>
        <topology evidence="1">Multi-pass membrane protein</topology>
    </subcellularLocation>
</comment>
<keyword evidence="4 6" id="KW-1133">Transmembrane helix</keyword>
<feature type="transmembrane region" description="Helical" evidence="6">
    <location>
        <begin position="117"/>
        <end position="140"/>
    </location>
</feature>
<protein>
    <recommendedName>
        <fullName evidence="9">Flippase-like domain-containing protein</fullName>
    </recommendedName>
</protein>
<dbReference type="AlphaFoldDB" id="A0A4R0YQ20"/>
<evidence type="ECO:0000256" key="4">
    <source>
        <dbReference type="ARBA" id="ARBA00022989"/>
    </source>
</evidence>